<dbReference type="EMBL" id="SHKW01000001">
    <property type="protein sequence ID" value="RZU42136.1"/>
    <property type="molecule type" value="Genomic_DNA"/>
</dbReference>
<evidence type="ECO:0000256" key="2">
    <source>
        <dbReference type="SAM" id="SignalP"/>
    </source>
</evidence>
<gene>
    <name evidence="3" type="ORF">BDD14_3683</name>
</gene>
<protein>
    <submittedName>
        <fullName evidence="3">Uncharacterized protein</fullName>
    </submittedName>
</protein>
<evidence type="ECO:0000313" key="4">
    <source>
        <dbReference type="Proteomes" id="UP000292958"/>
    </source>
</evidence>
<organism evidence="3 4">
    <name type="scientific">Edaphobacter modestus</name>
    <dbReference type="NCBI Taxonomy" id="388466"/>
    <lineage>
        <taxon>Bacteria</taxon>
        <taxon>Pseudomonadati</taxon>
        <taxon>Acidobacteriota</taxon>
        <taxon>Terriglobia</taxon>
        <taxon>Terriglobales</taxon>
        <taxon>Acidobacteriaceae</taxon>
        <taxon>Edaphobacter</taxon>
    </lineage>
</organism>
<evidence type="ECO:0000313" key="3">
    <source>
        <dbReference type="EMBL" id="RZU42136.1"/>
    </source>
</evidence>
<feature type="signal peptide" evidence="2">
    <location>
        <begin position="1"/>
        <end position="26"/>
    </location>
</feature>
<accession>A0A4V2G4S7</accession>
<keyword evidence="2" id="KW-0732">Signal</keyword>
<evidence type="ECO:0000256" key="1">
    <source>
        <dbReference type="SAM" id="MobiDB-lite"/>
    </source>
</evidence>
<feature type="chain" id="PRO_5020252809" evidence="2">
    <location>
        <begin position="27"/>
        <end position="142"/>
    </location>
</feature>
<name>A0A4V2G4S7_9BACT</name>
<dbReference type="Proteomes" id="UP000292958">
    <property type="component" value="Unassembled WGS sequence"/>
</dbReference>
<feature type="region of interest" description="Disordered" evidence="1">
    <location>
        <begin position="120"/>
        <end position="142"/>
    </location>
</feature>
<dbReference type="RefSeq" id="WP_130419934.1">
    <property type="nucleotide sequence ID" value="NZ_SHKW01000001.1"/>
</dbReference>
<feature type="compositionally biased region" description="Basic and acidic residues" evidence="1">
    <location>
        <begin position="120"/>
        <end position="135"/>
    </location>
</feature>
<dbReference type="AlphaFoldDB" id="A0A4V2G4S7"/>
<proteinExistence type="predicted"/>
<dbReference type="OrthoDB" id="121613at2"/>
<sequence>MKNLLKMLGASGFLCLLLTVPGAAQLANGMDFSTDFSFSVGATKLPAGAYTITQSDQTQGVLKVADATGKHSAMVEFTPMQAETPHTSSDVTFRRYGKDEYLDTVLVGGQTYGMKIERSKAEQKAAGDQKPEVHKVSAKSKS</sequence>
<keyword evidence="4" id="KW-1185">Reference proteome</keyword>
<reference evidence="3 4" key="1">
    <citation type="submission" date="2019-02" db="EMBL/GenBank/DDBJ databases">
        <title>Genomic Encyclopedia of Archaeal and Bacterial Type Strains, Phase II (KMG-II): from individual species to whole genera.</title>
        <authorList>
            <person name="Goeker M."/>
        </authorList>
    </citation>
    <scope>NUCLEOTIDE SEQUENCE [LARGE SCALE GENOMIC DNA]</scope>
    <source>
        <strain evidence="3 4">DSM 18101</strain>
    </source>
</reference>
<comment type="caution">
    <text evidence="3">The sequence shown here is derived from an EMBL/GenBank/DDBJ whole genome shotgun (WGS) entry which is preliminary data.</text>
</comment>